<feature type="compositionally biased region" description="Polar residues" evidence="1">
    <location>
        <begin position="167"/>
        <end position="181"/>
    </location>
</feature>
<protein>
    <submittedName>
        <fullName evidence="2">Uncharacterized protein</fullName>
    </submittedName>
</protein>
<name>A0A074WRR1_9PEZI</name>
<gene>
    <name evidence="2" type="ORF">M436DRAFT_61173</name>
</gene>
<evidence type="ECO:0000313" key="3">
    <source>
        <dbReference type="Proteomes" id="UP000027730"/>
    </source>
</evidence>
<evidence type="ECO:0000313" key="2">
    <source>
        <dbReference type="EMBL" id="KEQ75870.1"/>
    </source>
</evidence>
<dbReference type="RefSeq" id="XP_013430271.1">
    <property type="nucleotide sequence ID" value="XM_013574817.1"/>
</dbReference>
<dbReference type="AlphaFoldDB" id="A0A074WRR1"/>
<keyword evidence="3" id="KW-1185">Reference proteome</keyword>
<reference evidence="2 3" key="1">
    <citation type="journal article" date="2014" name="BMC Genomics">
        <title>Genome sequencing of four Aureobasidium pullulans varieties: biotechnological potential, stress tolerance, and description of new species.</title>
        <authorList>
            <person name="Gostin Ar C."/>
            <person name="Ohm R.A."/>
            <person name="Kogej T."/>
            <person name="Sonjak S."/>
            <person name="Turk M."/>
            <person name="Zajc J."/>
            <person name="Zalar P."/>
            <person name="Grube M."/>
            <person name="Sun H."/>
            <person name="Han J."/>
            <person name="Sharma A."/>
            <person name="Chiniquy J."/>
            <person name="Ngan C.Y."/>
            <person name="Lipzen A."/>
            <person name="Barry K."/>
            <person name="Grigoriev I.V."/>
            <person name="Gunde-Cimerman N."/>
        </authorList>
    </citation>
    <scope>NUCLEOTIDE SEQUENCE [LARGE SCALE GENOMIC DNA]</scope>
    <source>
        <strain evidence="2 3">CBS 147.97</strain>
    </source>
</reference>
<dbReference type="HOGENOM" id="CLU_430184_0_0_1"/>
<feature type="compositionally biased region" description="Low complexity" evidence="1">
    <location>
        <begin position="189"/>
        <end position="312"/>
    </location>
</feature>
<dbReference type="Proteomes" id="UP000027730">
    <property type="component" value="Unassembled WGS sequence"/>
</dbReference>
<proteinExistence type="predicted"/>
<dbReference type="STRING" id="1043004.A0A074WRR1"/>
<dbReference type="GeneID" id="25413139"/>
<dbReference type="EMBL" id="KL584704">
    <property type="protein sequence ID" value="KEQ75870.1"/>
    <property type="molecule type" value="Genomic_DNA"/>
</dbReference>
<sequence>MHTLRSKRLCLTVKLARSSTLMTTISDFVFVPELATNNDFTASATVTNVVYPSSMTGFSGQVVTCQTGVTTISSDGAVLTNCPYTVQSTVLGLTATGAGSLLTAVVSLADYIIELVTITNGVVTTIQTELMTSATTTQTEPATTANSALPIITTVADVTFLLESSAGASTPASSRSSTNPGPSLRPNAPSSVIESTSTSGSEGVSSSPVSTSSTKIGSSSVPYPITNTSVRSTSLSTRSSLNPSVPVSVTTPSVTLVTSSSSSSETSSSLSSAISNSSSLMSSPSPTSSSSLSSSVNPPATNSSTTSSMSTTPVAPLTGCAVASGILGYTPAVSYCSSAYPVTTYTTLLNATITNIVTTSVPTSTTYSSLTLPVQTAVETDQETVYLSSTFSTESTVIETTTTTLTVTTTPQATFTVRRRQAAPSAQASIFSSIMSRRASDIALVCSCLQTPATTSVTSTETVLSTTVATPVVSANNTITPPPVTIQVTETAFITEVVSVTDLTSTTTTQTATATATAPATCQNFFTCSEGVDASCDPNSGGYCLCTEIAGTGQGFCTSFSTYTVGCTTSSDCGENMLCALNTCIGNVCIPNVDAICANPGGQAEARRRFRRGATRRSVWNAPLGKPVDMYNGLDA</sequence>
<dbReference type="OrthoDB" id="3944149at2759"/>
<organism evidence="2 3">
    <name type="scientific">Aureobasidium namibiae CBS 147.97</name>
    <dbReference type="NCBI Taxonomy" id="1043004"/>
    <lineage>
        <taxon>Eukaryota</taxon>
        <taxon>Fungi</taxon>
        <taxon>Dikarya</taxon>
        <taxon>Ascomycota</taxon>
        <taxon>Pezizomycotina</taxon>
        <taxon>Dothideomycetes</taxon>
        <taxon>Dothideomycetidae</taxon>
        <taxon>Dothideales</taxon>
        <taxon>Saccotheciaceae</taxon>
        <taxon>Aureobasidium</taxon>
    </lineage>
</organism>
<accession>A0A074WRR1</accession>
<feature type="region of interest" description="Disordered" evidence="1">
    <location>
        <begin position="167"/>
        <end position="312"/>
    </location>
</feature>
<evidence type="ECO:0000256" key="1">
    <source>
        <dbReference type="SAM" id="MobiDB-lite"/>
    </source>
</evidence>